<feature type="coiled-coil region" evidence="4">
    <location>
        <begin position="233"/>
        <end position="270"/>
    </location>
</feature>
<accession>A0A0F3L0G5</accession>
<dbReference type="InterPro" id="IPR010123">
    <property type="entry name" value="PHA_synth_III_E"/>
</dbReference>
<evidence type="ECO:0000256" key="5">
    <source>
        <dbReference type="SAM" id="MobiDB-lite"/>
    </source>
</evidence>
<proteinExistence type="predicted"/>
<reference evidence="6 7" key="1">
    <citation type="submission" date="2015-03" db="EMBL/GenBank/DDBJ databases">
        <title>Draft genome sequence of Luteibacter yeojuensis strain SU11.</title>
        <authorList>
            <person name="Sulaiman J."/>
            <person name="Priya K."/>
            <person name="Chan K.-G."/>
        </authorList>
    </citation>
    <scope>NUCLEOTIDE SEQUENCE [LARGE SCALE GENOMIC DNA]</scope>
    <source>
        <strain evidence="6 7">SU11</strain>
    </source>
</reference>
<name>A0A0F3L0G5_9GAMM</name>
<gene>
    <name evidence="6" type="ORF">VI08_01425</name>
</gene>
<comment type="pathway">
    <text evidence="1">Biopolymer metabolism; poly-(R)-3-hydroxybutanoate biosynthesis.</text>
</comment>
<dbReference type="AlphaFoldDB" id="A0A0F3L0G5"/>
<dbReference type="GO" id="GO:0042619">
    <property type="term" value="P:poly-hydroxybutyrate biosynthetic process"/>
    <property type="evidence" value="ECO:0007669"/>
    <property type="project" value="UniProtKB-KW"/>
</dbReference>
<evidence type="ECO:0000256" key="3">
    <source>
        <dbReference type="ARBA" id="ARBA00022752"/>
    </source>
</evidence>
<dbReference type="OrthoDB" id="6115526at2"/>
<sequence>MADKPNDFIDQYQAFVREGVEAWARQFDPKAAPAEAPSPDIMGRLFTGLGGYGDWMRAFTTGEPPASPFAHGTPPFGQPGPAAAGPFGYGPPPGAQPGSEGFDDWAKLARETLSMPAFGLTREQQEEQQALLRAWIDYAEQYARYQSLLQGVQDRANETLRSQGMPADADSLRAVYDRWVNLSEDSYAAAAMSAEFREVYASLVNAQMRLKVLQQRQVERFALQAGLPTRREVDSLGERLQAVRRELRQMQGLAAEVEALKGEVASLKRGIAAKAAPTKSTAPAKKPAAKKAAVKKATGKKGAAR</sequence>
<evidence type="ECO:0000256" key="2">
    <source>
        <dbReference type="ARBA" id="ARBA00019066"/>
    </source>
</evidence>
<protein>
    <recommendedName>
        <fullName evidence="2">Poly(3-hydroxyalkanoate) polymerase subunit PhaE</fullName>
    </recommendedName>
</protein>
<evidence type="ECO:0000313" key="7">
    <source>
        <dbReference type="Proteomes" id="UP000033651"/>
    </source>
</evidence>
<keyword evidence="7" id="KW-1185">Reference proteome</keyword>
<comment type="caution">
    <text evidence="6">The sequence shown here is derived from an EMBL/GenBank/DDBJ whole genome shotgun (WGS) entry which is preliminary data.</text>
</comment>
<evidence type="ECO:0000313" key="6">
    <source>
        <dbReference type="EMBL" id="KJV36891.1"/>
    </source>
</evidence>
<evidence type="ECO:0000256" key="4">
    <source>
        <dbReference type="SAM" id="Coils"/>
    </source>
</evidence>
<feature type="compositionally biased region" description="Low complexity" evidence="5">
    <location>
        <begin position="272"/>
        <end position="286"/>
    </location>
</feature>
<feature type="compositionally biased region" description="Basic residues" evidence="5">
    <location>
        <begin position="287"/>
        <end position="305"/>
    </location>
</feature>
<dbReference type="RefSeq" id="WP_045827764.1">
    <property type="nucleotide sequence ID" value="NZ_JZRB01000003.1"/>
</dbReference>
<dbReference type="UniPathway" id="UPA00917"/>
<dbReference type="Proteomes" id="UP000033651">
    <property type="component" value="Unassembled WGS sequence"/>
</dbReference>
<dbReference type="PATRIC" id="fig|345309.4.peg.2153"/>
<keyword evidence="4" id="KW-0175">Coiled coil</keyword>
<keyword evidence="3" id="KW-0583">PHB biosynthesis</keyword>
<feature type="region of interest" description="Disordered" evidence="5">
    <location>
        <begin position="272"/>
        <end position="305"/>
    </location>
</feature>
<evidence type="ECO:0000256" key="1">
    <source>
        <dbReference type="ARBA" id="ARBA00004683"/>
    </source>
</evidence>
<organism evidence="6 7">
    <name type="scientific">Luteibacter yeojuensis</name>
    <dbReference type="NCBI Taxonomy" id="345309"/>
    <lineage>
        <taxon>Bacteria</taxon>
        <taxon>Pseudomonadati</taxon>
        <taxon>Pseudomonadota</taxon>
        <taxon>Gammaproteobacteria</taxon>
        <taxon>Lysobacterales</taxon>
        <taxon>Rhodanobacteraceae</taxon>
        <taxon>Luteibacter</taxon>
    </lineage>
</organism>
<dbReference type="EMBL" id="JZRB01000003">
    <property type="protein sequence ID" value="KJV36891.1"/>
    <property type="molecule type" value="Genomic_DNA"/>
</dbReference>
<dbReference type="Pfam" id="PF09712">
    <property type="entry name" value="PHA_synth_III_E"/>
    <property type="match status" value="1"/>
</dbReference>